<feature type="compositionally biased region" description="Basic and acidic residues" evidence="1">
    <location>
        <begin position="123"/>
        <end position="139"/>
    </location>
</feature>
<keyword evidence="4" id="KW-1185">Reference proteome</keyword>
<dbReference type="GO" id="GO:0005829">
    <property type="term" value="C:cytosol"/>
    <property type="evidence" value="ECO:0007669"/>
    <property type="project" value="EnsemblFungi"/>
</dbReference>
<evidence type="ECO:0000313" key="4">
    <source>
        <dbReference type="Proteomes" id="UP000005627"/>
    </source>
</evidence>
<dbReference type="SUPFAM" id="SSF63748">
    <property type="entry name" value="Tudor/PWWP/MBT"/>
    <property type="match status" value="1"/>
</dbReference>
<dbReference type="RefSeq" id="XP_003683113.1">
    <property type="nucleotide sequence ID" value="XM_003683065.1"/>
</dbReference>
<dbReference type="InterPro" id="IPR035503">
    <property type="entry name" value="IOC4-like_PWWP"/>
</dbReference>
<dbReference type="Proteomes" id="UP000005627">
    <property type="component" value="Chromosome 8"/>
</dbReference>
<dbReference type="eggNOG" id="ENOG502QWCQ">
    <property type="taxonomic scope" value="Eukaryota"/>
</dbReference>
<dbReference type="GO" id="GO:0003682">
    <property type="term" value="F:chromatin binding"/>
    <property type="evidence" value="ECO:0007669"/>
    <property type="project" value="EnsemblFungi"/>
</dbReference>
<feature type="compositionally biased region" description="Low complexity" evidence="1">
    <location>
        <begin position="143"/>
        <end position="155"/>
    </location>
</feature>
<evidence type="ECO:0000313" key="3">
    <source>
        <dbReference type="EMBL" id="CCE93902.1"/>
    </source>
</evidence>
<name>G8ZZ58_TORDE</name>
<accession>G8ZZ58</accession>
<organism evidence="3 4">
    <name type="scientific">Torulaspora delbrueckii</name>
    <name type="common">Yeast</name>
    <name type="synonym">Candida colliculosa</name>
    <dbReference type="NCBI Taxonomy" id="4950"/>
    <lineage>
        <taxon>Eukaryota</taxon>
        <taxon>Fungi</taxon>
        <taxon>Dikarya</taxon>
        <taxon>Ascomycota</taxon>
        <taxon>Saccharomycotina</taxon>
        <taxon>Saccharomycetes</taxon>
        <taxon>Saccharomycetales</taxon>
        <taxon>Saccharomycetaceae</taxon>
        <taxon>Torulaspora</taxon>
    </lineage>
</organism>
<dbReference type="STRING" id="1076872.G8ZZ58"/>
<feature type="compositionally biased region" description="Basic and acidic residues" evidence="1">
    <location>
        <begin position="163"/>
        <end position="180"/>
    </location>
</feature>
<proteinExistence type="predicted"/>
<dbReference type="FunCoup" id="G8ZZ58">
    <property type="interactions" value="132"/>
</dbReference>
<feature type="domain" description="PWWP" evidence="2">
    <location>
        <begin position="7"/>
        <end position="68"/>
    </location>
</feature>
<evidence type="ECO:0000259" key="2">
    <source>
        <dbReference type="PROSITE" id="PS50812"/>
    </source>
</evidence>
<reference evidence="3 4" key="1">
    <citation type="journal article" date="2011" name="Proc. Natl. Acad. Sci. U.S.A.">
        <title>Evolutionary erosion of yeast sex chromosomes by mating-type switching accidents.</title>
        <authorList>
            <person name="Gordon J.L."/>
            <person name="Armisen D."/>
            <person name="Proux-Wera E."/>
            <person name="Oheigeartaigh S.S."/>
            <person name="Byrne K.P."/>
            <person name="Wolfe K.H."/>
        </authorList>
    </citation>
    <scope>NUCLEOTIDE SEQUENCE [LARGE SCALE GENOMIC DNA]</scope>
    <source>
        <strain evidence="4">ATCC 10662 / CBS 1146 / NBRC 0425 / NCYC 2629 / NRRL Y-866</strain>
    </source>
</reference>
<dbReference type="EMBL" id="HE616749">
    <property type="protein sequence ID" value="CCE93902.1"/>
    <property type="molecule type" value="Genomic_DNA"/>
</dbReference>
<dbReference type="GO" id="GO:1990468">
    <property type="term" value="C:NuA3b histone acetyltransferase complex"/>
    <property type="evidence" value="ECO:0007669"/>
    <property type="project" value="EnsemblFungi"/>
</dbReference>
<dbReference type="PROSITE" id="PS50812">
    <property type="entry name" value="PWWP"/>
    <property type="match status" value="1"/>
</dbReference>
<evidence type="ECO:0000256" key="1">
    <source>
        <dbReference type="SAM" id="MobiDB-lite"/>
    </source>
</evidence>
<feature type="compositionally biased region" description="Basic and acidic residues" evidence="1">
    <location>
        <begin position="190"/>
        <end position="203"/>
    </location>
</feature>
<dbReference type="KEGG" id="tdl:TDEL_0H00430"/>
<dbReference type="InterPro" id="IPR000313">
    <property type="entry name" value="PWWP_dom"/>
</dbReference>
<dbReference type="GO" id="GO:0005634">
    <property type="term" value="C:nucleus"/>
    <property type="evidence" value="ECO:0007669"/>
    <property type="project" value="EnsemblFungi"/>
</dbReference>
<dbReference type="SMART" id="SM00293">
    <property type="entry name" value="PWWP"/>
    <property type="match status" value="1"/>
</dbReference>
<dbReference type="CDD" id="cd05840">
    <property type="entry name" value="PWWP_ScIOC4-like"/>
    <property type="match status" value="1"/>
</dbReference>
<dbReference type="OrthoDB" id="62853at2759"/>
<dbReference type="Pfam" id="PF00855">
    <property type="entry name" value="PWWP"/>
    <property type="match status" value="1"/>
</dbReference>
<dbReference type="AlphaFoldDB" id="G8ZZ58"/>
<gene>
    <name evidence="3" type="primary">TDEL0H00430</name>
    <name evidence="3" type="ORF">TDEL_0H00430</name>
</gene>
<protein>
    <recommendedName>
        <fullName evidence="2">PWWP domain-containing protein</fullName>
    </recommendedName>
</protein>
<feature type="region of interest" description="Disordered" evidence="1">
    <location>
        <begin position="123"/>
        <end position="203"/>
    </location>
</feature>
<dbReference type="Gene3D" id="2.30.30.140">
    <property type="match status" value="1"/>
</dbReference>
<dbReference type="InParanoid" id="G8ZZ58"/>
<dbReference type="GO" id="GO:0000993">
    <property type="term" value="F:RNA polymerase II complex binding"/>
    <property type="evidence" value="ECO:0007669"/>
    <property type="project" value="EnsemblFungi"/>
</dbReference>
<sequence length="312" mass="36035">MAKGLKTGDLVLCKVGSFPPWPAVVYPQRLLRKDVYRKRRPNCVAVCFFNDPTYYWEQPHRLTTLESSVIETFLSQNGRGKSQQDLVEAYRQAQDFGSLNDFIVNRAMEEDRMDELKRGMGKEHIESGEDPFQSKDITKKVKSTPSPSSSASPTLKSRRKRLRDSEDGNIHEDSDEDKATRKAHYKRKQAHVDGHRDKNHGLDPSRKIEISLLFRRKLQKNLVQREDLPTDAEIAESHKMLSRILENLDNDPPYFDIEALRQSKLHKLLKVIVNDPDLEEFHPASKQILVNWSDYIAELKAEKALQEGQDIN</sequence>
<dbReference type="GeneID" id="11500908"/>
<dbReference type="GO" id="GO:0032968">
    <property type="term" value="P:positive regulation of transcription elongation by RNA polymerase II"/>
    <property type="evidence" value="ECO:0007669"/>
    <property type="project" value="EnsemblFungi"/>
</dbReference>
<dbReference type="HOGENOM" id="CLU_051401_0_0_1"/>